<organism evidence="1 2">
    <name type="scientific">Bifidobacterium longum</name>
    <dbReference type="NCBI Taxonomy" id="216816"/>
    <lineage>
        <taxon>Bacteria</taxon>
        <taxon>Bacillati</taxon>
        <taxon>Actinomycetota</taxon>
        <taxon>Actinomycetes</taxon>
        <taxon>Bifidobacteriales</taxon>
        <taxon>Bifidobacteriaceae</taxon>
        <taxon>Bifidobacterium</taxon>
    </lineage>
</organism>
<proteinExistence type="predicted"/>
<protein>
    <recommendedName>
        <fullName evidence="3">Tensin-4</fullName>
    </recommendedName>
</protein>
<dbReference type="EMBL" id="PHUM01000003">
    <property type="protein sequence ID" value="PWH09286.1"/>
    <property type="molecule type" value="Genomic_DNA"/>
</dbReference>
<reference evidence="1 2" key="1">
    <citation type="submission" date="2017-11" db="EMBL/GenBank/DDBJ databases">
        <title>Draft genome sequence of Bifidobacterium longum UMA026, isolated from Holstein dairy cow feces.</title>
        <authorList>
            <person name="Albert K."/>
            <person name="Sela D.A."/>
        </authorList>
    </citation>
    <scope>NUCLEOTIDE SEQUENCE [LARGE SCALE GENOMIC DNA]</scope>
    <source>
        <strain evidence="1 2">UMA026</strain>
    </source>
</reference>
<name>A0A2U2RTU2_BIFLN</name>
<gene>
    <name evidence="1" type="ORF">CWE05_03185</name>
</gene>
<dbReference type="RefSeq" id="WP_109087524.1">
    <property type="nucleotide sequence ID" value="NZ_PHUM01000003.1"/>
</dbReference>
<comment type="caution">
    <text evidence="1">The sequence shown here is derived from an EMBL/GenBank/DDBJ whole genome shotgun (WGS) entry which is preliminary data.</text>
</comment>
<dbReference type="Proteomes" id="UP000245582">
    <property type="component" value="Unassembled WGS sequence"/>
</dbReference>
<evidence type="ECO:0000313" key="1">
    <source>
        <dbReference type="EMBL" id="PWH09286.1"/>
    </source>
</evidence>
<evidence type="ECO:0008006" key="3">
    <source>
        <dbReference type="Google" id="ProtNLM"/>
    </source>
</evidence>
<dbReference type="AlphaFoldDB" id="A0A2U2RTU2"/>
<evidence type="ECO:0000313" key="2">
    <source>
        <dbReference type="Proteomes" id="UP000245582"/>
    </source>
</evidence>
<accession>A0A2U2RTU2</accession>
<sequence length="63" mass="7028">MMPPTITLRITDNADRPLASMEVPVPLSGEPGECAMFDAERFERLLDKGCIAFRKVFDDGVKE</sequence>